<feature type="compositionally biased region" description="Low complexity" evidence="1">
    <location>
        <begin position="58"/>
        <end position="84"/>
    </location>
</feature>
<dbReference type="EMBL" id="MRYD01000233">
    <property type="protein sequence ID" value="OSZ56996.1"/>
    <property type="molecule type" value="Genomic_DNA"/>
</dbReference>
<feature type="compositionally biased region" description="Basic residues" evidence="1">
    <location>
        <begin position="28"/>
        <end position="48"/>
    </location>
</feature>
<organism evidence="2 3">
    <name type="scientific">Streptomyces pharetrae CZA14</name>
    <dbReference type="NCBI Taxonomy" id="1144883"/>
    <lineage>
        <taxon>Bacteria</taxon>
        <taxon>Bacillati</taxon>
        <taxon>Actinomycetota</taxon>
        <taxon>Actinomycetes</taxon>
        <taxon>Kitasatosporales</taxon>
        <taxon>Streptomycetaceae</taxon>
        <taxon>Streptomyces</taxon>
    </lineage>
</organism>
<proteinExistence type="predicted"/>
<reference evidence="2 3" key="1">
    <citation type="submission" date="2016-12" db="EMBL/GenBank/DDBJ databases">
        <title>Genome Mining:The Detection of Biosynthetic Gene Clusters to Aid in the Expression of Curamycin A produced by Streptomyces sp. strain CZA14.</title>
        <authorList>
            <person name="Durrell K.A."/>
            <person name="Kirby B.M."/>
            <person name="Khan W."/>
            <person name="Mthethwa T."/>
            <person name="Le Roes-Hill M."/>
        </authorList>
    </citation>
    <scope>NUCLEOTIDE SEQUENCE [LARGE SCALE GENOMIC DNA]</scope>
    <source>
        <strain evidence="2 3">CZA14</strain>
    </source>
</reference>
<evidence type="ECO:0000256" key="1">
    <source>
        <dbReference type="SAM" id="MobiDB-lite"/>
    </source>
</evidence>
<name>A0ABX3YAT7_9ACTN</name>
<evidence type="ECO:0000313" key="2">
    <source>
        <dbReference type="EMBL" id="OSZ56996.1"/>
    </source>
</evidence>
<sequence>MPARRGRHPPSRFHHRFRTPTPIPVPKPKPKPKPMPKPIARKRARGRPGGHAPDLRRTTTLTAPARGRAARHPSSAAPLDASAPPEVPPPAPLRGLSVRADIRGP</sequence>
<accession>A0ABX3YAT7</accession>
<evidence type="ECO:0000313" key="3">
    <source>
        <dbReference type="Proteomes" id="UP000194266"/>
    </source>
</evidence>
<feature type="compositionally biased region" description="Basic residues" evidence="1">
    <location>
        <begin position="1"/>
        <end position="18"/>
    </location>
</feature>
<dbReference type="Proteomes" id="UP000194266">
    <property type="component" value="Unassembled WGS sequence"/>
</dbReference>
<keyword evidence="3" id="KW-1185">Reference proteome</keyword>
<protein>
    <submittedName>
        <fullName evidence="2">Uncharacterized protein</fullName>
    </submittedName>
</protein>
<comment type="caution">
    <text evidence="2">The sequence shown here is derived from an EMBL/GenBank/DDBJ whole genome shotgun (WGS) entry which is preliminary data.</text>
</comment>
<feature type="region of interest" description="Disordered" evidence="1">
    <location>
        <begin position="1"/>
        <end position="105"/>
    </location>
</feature>
<gene>
    <name evidence="2" type="ORF">OQI_29770</name>
</gene>